<dbReference type="AlphaFoldDB" id="A0A317XQI4"/>
<dbReference type="EMBL" id="KZ819192">
    <property type="protein sequence ID" value="PWZ00555.1"/>
    <property type="molecule type" value="Genomic_DNA"/>
</dbReference>
<accession>A0A317XQI4</accession>
<evidence type="ECO:0000313" key="3">
    <source>
        <dbReference type="Proteomes" id="UP000246740"/>
    </source>
</evidence>
<keyword evidence="3" id="KW-1185">Reference proteome</keyword>
<dbReference type="InParanoid" id="A0A317XQI4"/>
<dbReference type="STRING" id="1882483.A0A317XQI4"/>
<gene>
    <name evidence="2" type="ORF">BCV70DRAFT_97333</name>
</gene>
<dbReference type="Proteomes" id="UP000246740">
    <property type="component" value="Unassembled WGS sequence"/>
</dbReference>
<dbReference type="PANTHER" id="PTHR38048:SF1">
    <property type="entry name" value="HEMERYTHRIN-LIKE DOMAIN-CONTAINING PROTEIN"/>
    <property type="match status" value="1"/>
</dbReference>
<dbReference type="CDD" id="cd12108">
    <property type="entry name" value="Hr-like"/>
    <property type="match status" value="1"/>
</dbReference>
<sequence length="176" mass="20137">MVANDPWDCLYEGMLPFHEHFRATLNQIRMLLPSTDAASGSKNRAQTLTAVLSLSHRLCRSLEAHHMIEEQFIFPKLSAKLPQFAPSSQHTSEHETMHHALESLQSEVERLALQLRKGKTKDRELDNYYDYADFNSRLKILAETLLPHLEAEEKSLRAESVKAAGFKLNEIQGLIR</sequence>
<dbReference type="Gene3D" id="1.20.120.520">
    <property type="entry name" value="nmb1532 protein domain like"/>
    <property type="match status" value="1"/>
</dbReference>
<evidence type="ECO:0000259" key="1">
    <source>
        <dbReference type="Pfam" id="PF01814"/>
    </source>
</evidence>
<protein>
    <recommendedName>
        <fullName evidence="1">Hemerythrin-like domain-containing protein</fullName>
    </recommendedName>
</protein>
<reference evidence="2 3" key="1">
    <citation type="journal article" date="2018" name="Mol. Biol. Evol.">
        <title>Broad Genomic Sampling Reveals a Smut Pathogenic Ancestry of the Fungal Clade Ustilaginomycotina.</title>
        <authorList>
            <person name="Kijpornyongpan T."/>
            <person name="Mondo S.J."/>
            <person name="Barry K."/>
            <person name="Sandor L."/>
            <person name="Lee J."/>
            <person name="Lipzen A."/>
            <person name="Pangilinan J."/>
            <person name="LaButti K."/>
            <person name="Hainaut M."/>
            <person name="Henrissat B."/>
            <person name="Grigoriev I.V."/>
            <person name="Spatafora J.W."/>
            <person name="Aime M.C."/>
        </authorList>
    </citation>
    <scope>NUCLEOTIDE SEQUENCE [LARGE SCALE GENOMIC DNA]</scope>
    <source>
        <strain evidence="2 3">MCA 3645</strain>
    </source>
</reference>
<name>A0A317XQI4_9BASI</name>
<dbReference type="OrthoDB" id="10044044at2759"/>
<proteinExistence type="predicted"/>
<dbReference type="PANTHER" id="PTHR38048">
    <property type="entry name" value="EXPRESSED PROTEIN"/>
    <property type="match status" value="1"/>
</dbReference>
<dbReference type="Pfam" id="PF01814">
    <property type="entry name" value="Hemerythrin"/>
    <property type="match status" value="1"/>
</dbReference>
<dbReference type="InterPro" id="IPR053206">
    <property type="entry name" value="Dimeric_xanthone_biosynth"/>
</dbReference>
<evidence type="ECO:0000313" key="2">
    <source>
        <dbReference type="EMBL" id="PWZ00555.1"/>
    </source>
</evidence>
<dbReference type="InterPro" id="IPR012312">
    <property type="entry name" value="Hemerythrin-like"/>
</dbReference>
<organism evidence="2 3">
    <name type="scientific">Testicularia cyperi</name>
    <dbReference type="NCBI Taxonomy" id="1882483"/>
    <lineage>
        <taxon>Eukaryota</taxon>
        <taxon>Fungi</taxon>
        <taxon>Dikarya</taxon>
        <taxon>Basidiomycota</taxon>
        <taxon>Ustilaginomycotina</taxon>
        <taxon>Ustilaginomycetes</taxon>
        <taxon>Ustilaginales</taxon>
        <taxon>Anthracoideaceae</taxon>
        <taxon>Testicularia</taxon>
    </lineage>
</organism>
<feature type="domain" description="Hemerythrin-like" evidence="1">
    <location>
        <begin position="13"/>
        <end position="155"/>
    </location>
</feature>